<dbReference type="Proteomes" id="UP000270291">
    <property type="component" value="Unassembled WGS sequence"/>
</dbReference>
<organism evidence="2 3">
    <name type="scientific">Hymenobacter perfusus</name>
    <dbReference type="NCBI Taxonomy" id="1236770"/>
    <lineage>
        <taxon>Bacteria</taxon>
        <taxon>Pseudomonadati</taxon>
        <taxon>Bacteroidota</taxon>
        <taxon>Cytophagia</taxon>
        <taxon>Cytophagales</taxon>
        <taxon>Hymenobacteraceae</taxon>
        <taxon>Hymenobacter</taxon>
    </lineage>
</organism>
<sequence length="107" mass="12364">MLLLAILAVTLLVRWEKFPAEVYVPIVASLAVLFLLAAAVSYLLHFVFLTDEEVIVRRYGKDLMYPRAAINSTHSVFINLYVVEVRDGRKYYFLPRVSRVVKDLLNF</sequence>
<feature type="transmembrane region" description="Helical" evidence="1">
    <location>
        <begin position="30"/>
        <end position="49"/>
    </location>
</feature>
<evidence type="ECO:0000256" key="1">
    <source>
        <dbReference type="SAM" id="Phobius"/>
    </source>
</evidence>
<keyword evidence="1" id="KW-0472">Membrane</keyword>
<reference evidence="2 3" key="1">
    <citation type="submission" date="2018-12" db="EMBL/GenBank/DDBJ databases">
        <authorList>
            <person name="Feng G."/>
            <person name="Zhu H."/>
        </authorList>
    </citation>
    <scope>NUCLEOTIDE SEQUENCE [LARGE SCALE GENOMIC DNA]</scope>
    <source>
        <strain evidence="2 3">LMG 26000</strain>
    </source>
</reference>
<evidence type="ECO:0000313" key="2">
    <source>
        <dbReference type="EMBL" id="RSK42976.1"/>
    </source>
</evidence>
<gene>
    <name evidence="2" type="ORF">EI293_14390</name>
</gene>
<keyword evidence="1" id="KW-0812">Transmembrane</keyword>
<comment type="caution">
    <text evidence="2">The sequence shown here is derived from an EMBL/GenBank/DDBJ whole genome shotgun (WGS) entry which is preliminary data.</text>
</comment>
<dbReference type="AlphaFoldDB" id="A0A428K913"/>
<keyword evidence="1" id="KW-1133">Transmembrane helix</keyword>
<accession>A0A428K913</accession>
<keyword evidence="3" id="KW-1185">Reference proteome</keyword>
<dbReference type="EMBL" id="RWIU01000004">
    <property type="protein sequence ID" value="RSK42976.1"/>
    <property type="molecule type" value="Genomic_DNA"/>
</dbReference>
<proteinExistence type="predicted"/>
<evidence type="ECO:0000313" key="3">
    <source>
        <dbReference type="Proteomes" id="UP000270291"/>
    </source>
</evidence>
<protein>
    <submittedName>
        <fullName evidence="2">Uncharacterized protein</fullName>
    </submittedName>
</protein>
<dbReference type="RefSeq" id="WP_125439005.1">
    <property type="nucleotide sequence ID" value="NZ_RWIU01000004.1"/>
</dbReference>
<name>A0A428K913_9BACT</name>